<dbReference type="Pfam" id="PF20150">
    <property type="entry name" value="2EXR"/>
    <property type="match status" value="1"/>
</dbReference>
<sequence length="212" mass="25114">MSSPTFHRFADLPEEIRLRIWQVVAECILESRRAIVSDATWQFPRNLGVLEVNREARREVLFRTGLTSFRRPLNPGRFFMRIPLRPAHDWSSMERDVFVIDEDEDIHIAQGFSRNWNIINAIQTVAIGERNFFSQAYTPSSRKMVWEILMEQYKGLKTLVFLRDDPVQEPTSYRQLIHRPQVYSHVDFRITIDPNPVPQLYLDQFGLTVQFF</sequence>
<dbReference type="HOGENOM" id="CLU_1115609_0_0_1"/>
<accession>W9CF61</accession>
<evidence type="ECO:0000313" key="2">
    <source>
        <dbReference type="EMBL" id="ESZ93404.1"/>
    </source>
</evidence>
<protein>
    <recommendedName>
        <fullName evidence="1">2EXR domain-containing protein</fullName>
    </recommendedName>
</protein>
<feature type="domain" description="2EXR" evidence="1">
    <location>
        <begin position="6"/>
        <end position="66"/>
    </location>
</feature>
<comment type="caution">
    <text evidence="2">The sequence shown here is derived from an EMBL/GenBank/DDBJ whole genome shotgun (WGS) entry which is preliminary data.</text>
</comment>
<dbReference type="Proteomes" id="UP000019487">
    <property type="component" value="Unassembled WGS sequence"/>
</dbReference>
<organism evidence="2 3">
    <name type="scientific">Sclerotinia borealis (strain F-4128)</name>
    <dbReference type="NCBI Taxonomy" id="1432307"/>
    <lineage>
        <taxon>Eukaryota</taxon>
        <taxon>Fungi</taxon>
        <taxon>Dikarya</taxon>
        <taxon>Ascomycota</taxon>
        <taxon>Pezizomycotina</taxon>
        <taxon>Leotiomycetes</taxon>
        <taxon>Helotiales</taxon>
        <taxon>Sclerotiniaceae</taxon>
        <taxon>Sclerotinia</taxon>
    </lineage>
</organism>
<proteinExistence type="predicted"/>
<evidence type="ECO:0000259" key="1">
    <source>
        <dbReference type="Pfam" id="PF20150"/>
    </source>
</evidence>
<reference evidence="2 3" key="1">
    <citation type="journal article" date="2014" name="Genome Announc.">
        <title>Draft genome sequence of Sclerotinia borealis, a psychrophilic plant pathogenic fungus.</title>
        <authorList>
            <person name="Mardanov A.V."/>
            <person name="Beletsky A.V."/>
            <person name="Kadnikov V.V."/>
            <person name="Ignatov A.N."/>
            <person name="Ravin N.V."/>
        </authorList>
    </citation>
    <scope>NUCLEOTIDE SEQUENCE [LARGE SCALE GENOMIC DNA]</scope>
    <source>
        <strain evidence="3">F-4157</strain>
    </source>
</reference>
<dbReference type="InterPro" id="IPR045518">
    <property type="entry name" value="2EXR"/>
</dbReference>
<keyword evidence="3" id="KW-1185">Reference proteome</keyword>
<name>W9CF61_SCLBF</name>
<dbReference type="OrthoDB" id="3452228at2759"/>
<evidence type="ECO:0000313" key="3">
    <source>
        <dbReference type="Proteomes" id="UP000019487"/>
    </source>
</evidence>
<dbReference type="EMBL" id="AYSA01000322">
    <property type="protein sequence ID" value="ESZ93404.1"/>
    <property type="molecule type" value="Genomic_DNA"/>
</dbReference>
<gene>
    <name evidence="2" type="ORF">SBOR_6224</name>
</gene>
<dbReference type="AlphaFoldDB" id="W9CF61"/>